<comment type="caution">
    <text evidence="4">The sequence shown here is derived from an EMBL/GenBank/DDBJ whole genome shotgun (WGS) entry which is preliminary data.</text>
</comment>
<keyword evidence="5" id="KW-1185">Reference proteome</keyword>
<dbReference type="GO" id="GO:0003676">
    <property type="term" value="F:nucleic acid binding"/>
    <property type="evidence" value="ECO:0007669"/>
    <property type="project" value="InterPro"/>
</dbReference>
<dbReference type="InterPro" id="IPR001878">
    <property type="entry name" value="Znf_CCHC"/>
</dbReference>
<keyword evidence="1" id="KW-0863">Zinc-finger</keyword>
<feature type="non-terminal residue" evidence="4">
    <location>
        <position position="1"/>
    </location>
</feature>
<name>A0AAE0QT35_9TELE</name>
<feature type="region of interest" description="Disordered" evidence="2">
    <location>
        <begin position="56"/>
        <end position="101"/>
    </location>
</feature>
<feature type="domain" description="CCHC-type" evidence="3">
    <location>
        <begin position="38"/>
        <end position="54"/>
    </location>
</feature>
<evidence type="ECO:0000256" key="1">
    <source>
        <dbReference type="PROSITE-ProRule" id="PRU00047"/>
    </source>
</evidence>
<gene>
    <name evidence="4" type="ORF">QTP70_024911</name>
</gene>
<keyword evidence="1" id="KW-0862">Zinc</keyword>
<evidence type="ECO:0000259" key="3">
    <source>
        <dbReference type="PROSITE" id="PS50158"/>
    </source>
</evidence>
<feature type="compositionally biased region" description="Basic and acidic residues" evidence="2">
    <location>
        <begin position="56"/>
        <end position="70"/>
    </location>
</feature>
<dbReference type="SUPFAM" id="SSF57756">
    <property type="entry name" value="Retrovirus zinc finger-like domains"/>
    <property type="match status" value="1"/>
</dbReference>
<dbReference type="InterPro" id="IPR036875">
    <property type="entry name" value="Znf_CCHC_sf"/>
</dbReference>
<dbReference type="SMART" id="SM00343">
    <property type="entry name" value="ZnF_C2HC"/>
    <property type="match status" value="1"/>
</dbReference>
<protein>
    <recommendedName>
        <fullName evidence="3">CCHC-type domain-containing protein</fullName>
    </recommendedName>
</protein>
<reference evidence="4" key="1">
    <citation type="submission" date="2023-06" db="EMBL/GenBank/DDBJ databases">
        <title>Male Hemibagrus guttatus genome.</title>
        <authorList>
            <person name="Bian C."/>
        </authorList>
    </citation>
    <scope>NUCLEOTIDE SEQUENCE</scope>
    <source>
        <strain evidence="4">Male_cb2023</strain>
        <tissue evidence="4">Muscle</tissue>
    </source>
</reference>
<dbReference type="GO" id="GO:0008270">
    <property type="term" value="F:zinc ion binding"/>
    <property type="evidence" value="ECO:0007669"/>
    <property type="project" value="UniProtKB-KW"/>
</dbReference>
<dbReference type="AlphaFoldDB" id="A0AAE0QT35"/>
<organism evidence="4 5">
    <name type="scientific">Hemibagrus guttatus</name>
    <dbReference type="NCBI Taxonomy" id="175788"/>
    <lineage>
        <taxon>Eukaryota</taxon>
        <taxon>Metazoa</taxon>
        <taxon>Chordata</taxon>
        <taxon>Craniata</taxon>
        <taxon>Vertebrata</taxon>
        <taxon>Euteleostomi</taxon>
        <taxon>Actinopterygii</taxon>
        <taxon>Neopterygii</taxon>
        <taxon>Teleostei</taxon>
        <taxon>Ostariophysi</taxon>
        <taxon>Siluriformes</taxon>
        <taxon>Bagridae</taxon>
        <taxon>Hemibagrus</taxon>
    </lineage>
</organism>
<keyword evidence="1" id="KW-0479">Metal-binding</keyword>
<feature type="region of interest" description="Disordered" evidence="2">
    <location>
        <begin position="128"/>
        <end position="162"/>
    </location>
</feature>
<dbReference type="EMBL" id="JAUCMX010000011">
    <property type="protein sequence ID" value="KAK3531523.1"/>
    <property type="molecule type" value="Genomic_DNA"/>
</dbReference>
<proteinExistence type="predicted"/>
<evidence type="ECO:0000256" key="2">
    <source>
        <dbReference type="SAM" id="MobiDB-lite"/>
    </source>
</evidence>
<dbReference type="Gene3D" id="4.10.60.10">
    <property type="entry name" value="Zinc finger, CCHC-type"/>
    <property type="match status" value="1"/>
</dbReference>
<sequence length="491" mass="52332">RLVYMVLNNGVEELDLAMKFSVDGFDYTVFVSTDSGMKCFDCGEAGHLVRACPEKVKTDGATDRQAEQTRPKVCSGDTEGDGPSVSGSPAAESVPADPPAAKPIAAASSMLDPIVTVPPVVETGLSGGNPSATVAKPAGDKAGTFDPAKSDKEMSIPTSEPPVQISQIRKQTVSFYSKLYRSELAAVQEVKEDFVSNLPKITEESSRELDRELTLEELEVALNSMQNGRSPGIDGLPVEFFKAFWSVIGQDLLDVLRSSITDLQAMMVDFFWNKLHWLPQSILYLAKEESGQGLIHLSSRTVAFHLCFVQKLLTGLEKLSWRAAANGILYTVGGWGLDRDNCAGVVSPVEGEPSPVLVPVPNLSEVSGPLLGDGERTAMGLNTASEKALGVSTGILLESMAAQGTRVYDTLTRCHGVRVVTGASVEECSLAAGEVVGHANVMVASRMNSAVVLFLNTVERAPKLAVKGIVIGGFTYPCVPTISPFQKSYTV</sequence>
<dbReference type="PROSITE" id="PS50158">
    <property type="entry name" value="ZF_CCHC"/>
    <property type="match status" value="1"/>
</dbReference>
<dbReference type="Proteomes" id="UP001274896">
    <property type="component" value="Unassembled WGS sequence"/>
</dbReference>
<accession>A0AAE0QT35</accession>
<evidence type="ECO:0000313" key="5">
    <source>
        <dbReference type="Proteomes" id="UP001274896"/>
    </source>
</evidence>
<evidence type="ECO:0000313" key="4">
    <source>
        <dbReference type="EMBL" id="KAK3531523.1"/>
    </source>
</evidence>